<feature type="compositionally biased region" description="Polar residues" evidence="1">
    <location>
        <begin position="126"/>
        <end position="137"/>
    </location>
</feature>
<evidence type="ECO:0000313" key="2">
    <source>
        <dbReference type="EMBL" id="KLO17209.1"/>
    </source>
</evidence>
<keyword evidence="3" id="KW-1185">Reference proteome</keyword>
<evidence type="ECO:0000313" key="3">
    <source>
        <dbReference type="Proteomes" id="UP000053477"/>
    </source>
</evidence>
<protein>
    <submittedName>
        <fullName evidence="2">Uncharacterized protein</fullName>
    </submittedName>
</protein>
<dbReference type="AlphaFoldDB" id="A0A0H2RZM6"/>
<organism evidence="2 3">
    <name type="scientific">Schizopora paradoxa</name>
    <dbReference type="NCBI Taxonomy" id="27342"/>
    <lineage>
        <taxon>Eukaryota</taxon>
        <taxon>Fungi</taxon>
        <taxon>Dikarya</taxon>
        <taxon>Basidiomycota</taxon>
        <taxon>Agaricomycotina</taxon>
        <taxon>Agaricomycetes</taxon>
        <taxon>Hymenochaetales</taxon>
        <taxon>Schizoporaceae</taxon>
        <taxon>Schizopora</taxon>
    </lineage>
</organism>
<evidence type="ECO:0000256" key="1">
    <source>
        <dbReference type="SAM" id="MobiDB-lite"/>
    </source>
</evidence>
<reference evidence="2 3" key="1">
    <citation type="submission" date="2015-04" db="EMBL/GenBank/DDBJ databases">
        <title>Complete genome sequence of Schizopora paradoxa KUC8140, a cosmopolitan wood degrader in East Asia.</title>
        <authorList>
            <consortium name="DOE Joint Genome Institute"/>
            <person name="Min B."/>
            <person name="Park H."/>
            <person name="Jang Y."/>
            <person name="Kim J.-J."/>
            <person name="Kim K.H."/>
            <person name="Pangilinan J."/>
            <person name="Lipzen A."/>
            <person name="Riley R."/>
            <person name="Grigoriev I.V."/>
            <person name="Spatafora J.W."/>
            <person name="Choi I.-G."/>
        </authorList>
    </citation>
    <scope>NUCLEOTIDE SEQUENCE [LARGE SCALE GENOMIC DNA]</scope>
    <source>
        <strain evidence="2 3">KUC8140</strain>
    </source>
</reference>
<feature type="region of interest" description="Disordered" evidence="1">
    <location>
        <begin position="95"/>
        <end position="137"/>
    </location>
</feature>
<proteinExistence type="predicted"/>
<name>A0A0H2RZM6_9AGAM</name>
<dbReference type="Proteomes" id="UP000053477">
    <property type="component" value="Unassembled WGS sequence"/>
</dbReference>
<accession>A0A0H2RZM6</accession>
<gene>
    <name evidence="2" type="ORF">SCHPADRAFT_177330</name>
</gene>
<dbReference type="InParanoid" id="A0A0H2RZM6"/>
<dbReference type="EMBL" id="KQ085907">
    <property type="protein sequence ID" value="KLO17209.1"/>
    <property type="molecule type" value="Genomic_DNA"/>
</dbReference>
<sequence length="197" mass="21478">MASGELSCNEISKRGHRKPVLVLFVLLDCQILDCQTGQGSGELSCNEISKRGHRKPVLVLFVLLDCQILDCQTGQGGDRSLLSFVAPNASSSPIAGPGLHPFASRNNEDSMNPQRDLGGGIDDNFRSTSKSSRNFDSTTCREIRATTSRGIIPLDQAKSILVFSSYHRHIRQALTYSAVLPPRGRVSMSPRPTLRTP</sequence>